<dbReference type="EMBL" id="BAAAZP010000099">
    <property type="protein sequence ID" value="GAA3682402.1"/>
    <property type="molecule type" value="Genomic_DNA"/>
</dbReference>
<name>A0ABP7CC45_9ACTN</name>
<evidence type="ECO:0000256" key="1">
    <source>
        <dbReference type="SAM" id="Phobius"/>
    </source>
</evidence>
<keyword evidence="1" id="KW-0812">Transmembrane</keyword>
<feature type="transmembrane region" description="Helical" evidence="1">
    <location>
        <begin position="107"/>
        <end position="124"/>
    </location>
</feature>
<protein>
    <submittedName>
        <fullName evidence="2">Uncharacterized protein</fullName>
    </submittedName>
</protein>
<evidence type="ECO:0000313" key="3">
    <source>
        <dbReference type="Proteomes" id="UP001500902"/>
    </source>
</evidence>
<keyword evidence="3" id="KW-1185">Reference proteome</keyword>
<dbReference type="Proteomes" id="UP001500902">
    <property type="component" value="Unassembled WGS sequence"/>
</dbReference>
<feature type="transmembrane region" description="Helical" evidence="1">
    <location>
        <begin position="131"/>
        <end position="149"/>
    </location>
</feature>
<feature type="transmembrane region" description="Helical" evidence="1">
    <location>
        <begin position="155"/>
        <end position="174"/>
    </location>
</feature>
<proteinExistence type="predicted"/>
<comment type="caution">
    <text evidence="2">The sequence shown here is derived from an EMBL/GenBank/DDBJ whole genome shotgun (WGS) entry which is preliminary data.</text>
</comment>
<gene>
    <name evidence="2" type="ORF">GCM10022224_053490</name>
</gene>
<sequence length="204" mass="20392">MYRVAAAAGFVCALLLVVNSARRAGFVPETALTHAIAPFGALTGLLAITGIYLLIRGTTGALGLVGYVLNSAGLAGAFAIEYTLHFVFPYLGGGTVSGLLAGGTGRAFLVTSVVLLAGVLTFSAAAIRSGVMPVVGVLLYAAGMVPGSLRNAVPLPVYLVGLVVAGIGVAWMAARLWSAGEGEDAGQGNAVVVPPRRSGVRPAG</sequence>
<evidence type="ECO:0000313" key="2">
    <source>
        <dbReference type="EMBL" id="GAA3682402.1"/>
    </source>
</evidence>
<feature type="transmembrane region" description="Helical" evidence="1">
    <location>
        <begin position="67"/>
        <end position="87"/>
    </location>
</feature>
<keyword evidence="1" id="KW-0472">Membrane</keyword>
<reference evidence="3" key="1">
    <citation type="journal article" date="2019" name="Int. J. Syst. Evol. Microbiol.">
        <title>The Global Catalogue of Microorganisms (GCM) 10K type strain sequencing project: providing services to taxonomists for standard genome sequencing and annotation.</title>
        <authorList>
            <consortium name="The Broad Institute Genomics Platform"/>
            <consortium name="The Broad Institute Genome Sequencing Center for Infectious Disease"/>
            <person name="Wu L."/>
            <person name="Ma J."/>
        </authorList>
    </citation>
    <scope>NUCLEOTIDE SEQUENCE [LARGE SCALE GENOMIC DNA]</scope>
    <source>
        <strain evidence="3">JCM 16904</strain>
    </source>
</reference>
<feature type="transmembrane region" description="Helical" evidence="1">
    <location>
        <begin position="36"/>
        <end position="55"/>
    </location>
</feature>
<accession>A0ABP7CC45</accession>
<organism evidence="2 3">
    <name type="scientific">Nonomuraea antimicrobica</name>
    <dbReference type="NCBI Taxonomy" id="561173"/>
    <lineage>
        <taxon>Bacteria</taxon>
        <taxon>Bacillati</taxon>
        <taxon>Actinomycetota</taxon>
        <taxon>Actinomycetes</taxon>
        <taxon>Streptosporangiales</taxon>
        <taxon>Streptosporangiaceae</taxon>
        <taxon>Nonomuraea</taxon>
    </lineage>
</organism>
<keyword evidence="1" id="KW-1133">Transmembrane helix</keyword>